<dbReference type="eggNOG" id="ENOG502R8XS">
    <property type="taxonomic scope" value="Eukaryota"/>
</dbReference>
<evidence type="ECO:0000256" key="2">
    <source>
        <dbReference type="ARBA" id="ARBA00022729"/>
    </source>
</evidence>
<feature type="region of interest" description="Disordered" evidence="6">
    <location>
        <begin position="334"/>
        <end position="369"/>
    </location>
</feature>
<evidence type="ECO:0000256" key="5">
    <source>
        <dbReference type="RuleBase" id="RU361187"/>
    </source>
</evidence>
<evidence type="ECO:0000313" key="8">
    <source>
        <dbReference type="Proteomes" id="UP000016923"/>
    </source>
</evidence>
<reference evidence="7 8" key="1">
    <citation type="journal article" date="2013" name="BMC Genomics">
        <title>The genome and transcriptome of the pine saprophyte Ophiostoma piceae, and a comparison with the bark beetle-associated pine pathogen Grosmannia clavigera.</title>
        <authorList>
            <person name="Haridas S."/>
            <person name="Wang Y."/>
            <person name="Lim L."/>
            <person name="Massoumi Alamouti S."/>
            <person name="Jackman S."/>
            <person name="Docking R."/>
            <person name="Robertson G."/>
            <person name="Birol I."/>
            <person name="Bohlmann J."/>
            <person name="Breuil C."/>
        </authorList>
    </citation>
    <scope>NUCLEOTIDE SEQUENCE [LARGE SCALE GENOMIC DNA]</scope>
    <source>
        <strain evidence="7 8">UAMH 11346</strain>
    </source>
</reference>
<dbReference type="SUPFAM" id="SSF75005">
    <property type="entry name" value="Arabinanase/levansucrase/invertase"/>
    <property type="match status" value="1"/>
</dbReference>
<proteinExistence type="inferred from homology"/>
<feature type="compositionally biased region" description="Low complexity" evidence="6">
    <location>
        <begin position="336"/>
        <end position="353"/>
    </location>
</feature>
<keyword evidence="2" id="KW-0732">Signal</keyword>
<protein>
    <submittedName>
        <fullName evidence="7">Alpha-n-arabinofuranosidase</fullName>
    </submittedName>
</protein>
<dbReference type="OMA" id="WGVFHAT"/>
<evidence type="ECO:0000256" key="1">
    <source>
        <dbReference type="ARBA" id="ARBA00009865"/>
    </source>
</evidence>
<organism evidence="7 8">
    <name type="scientific">Ophiostoma piceae (strain UAMH 11346)</name>
    <name type="common">Sap stain fungus</name>
    <dbReference type="NCBI Taxonomy" id="1262450"/>
    <lineage>
        <taxon>Eukaryota</taxon>
        <taxon>Fungi</taxon>
        <taxon>Dikarya</taxon>
        <taxon>Ascomycota</taxon>
        <taxon>Pezizomycotina</taxon>
        <taxon>Sordariomycetes</taxon>
        <taxon>Sordariomycetidae</taxon>
        <taxon>Ophiostomatales</taxon>
        <taxon>Ophiostomataceae</taxon>
        <taxon>Ophiostoma</taxon>
    </lineage>
</organism>
<dbReference type="CDD" id="cd18820">
    <property type="entry name" value="GH43_LbAraf43-like"/>
    <property type="match status" value="1"/>
</dbReference>
<dbReference type="Proteomes" id="UP000016923">
    <property type="component" value="Unassembled WGS sequence"/>
</dbReference>
<evidence type="ECO:0000313" key="7">
    <source>
        <dbReference type="EMBL" id="EPE09122.1"/>
    </source>
</evidence>
<keyword evidence="8" id="KW-1185">Reference proteome</keyword>
<dbReference type="STRING" id="1262450.S3C8F6"/>
<name>S3C8F6_OPHP1</name>
<evidence type="ECO:0000256" key="3">
    <source>
        <dbReference type="ARBA" id="ARBA00022801"/>
    </source>
</evidence>
<sequence>MSSHPICDEDTPDPWVVASPQHGGGYYFTFTLGNRVEIWHSHTFDNFRQARKTVIWHPAEGSPWSADIWAPELHYLAGKWYVYTCAAPPGVGNPGHRTIVLWSSRSDPMDAAGWELLGPIPGMPDQWAIDATVFCPDPHDRAKLYICWSGWPPGDSSDTQQDLFVMQLQSPEAAMPGTEAVCVSRAELSWERPEGGRRGVNEGPQWVETYGPNGGFRGIVYSAHGSWTSEYKLGLLALVGPDPLQREHWVKRQTPLLVSDRAYGGPFGPGHASFVPSPWPNDHRLMCVYHATANENEGWANRKARVLPMDPVCFAQHAATLCCGMGVVGGGGGSHNPGSSGSAPSGSHSPTGGNITGGDKQWTGKRLREKMPPEVLGIFNKVKKFI</sequence>
<dbReference type="PANTHER" id="PTHR43817">
    <property type="entry name" value="GLYCOSYL HYDROLASE"/>
    <property type="match status" value="1"/>
</dbReference>
<dbReference type="PANTHER" id="PTHR43817:SF1">
    <property type="entry name" value="HYDROLASE, FAMILY 43, PUTATIVE (AFU_ORTHOLOGUE AFUA_3G01660)-RELATED"/>
    <property type="match status" value="1"/>
</dbReference>
<dbReference type="GO" id="GO:0004553">
    <property type="term" value="F:hydrolase activity, hydrolyzing O-glycosyl compounds"/>
    <property type="evidence" value="ECO:0007669"/>
    <property type="project" value="InterPro"/>
</dbReference>
<dbReference type="GO" id="GO:0005975">
    <property type="term" value="P:carbohydrate metabolic process"/>
    <property type="evidence" value="ECO:0007669"/>
    <property type="project" value="InterPro"/>
</dbReference>
<dbReference type="InterPro" id="IPR023296">
    <property type="entry name" value="Glyco_hydro_beta-prop_sf"/>
</dbReference>
<keyword evidence="3 5" id="KW-0378">Hydrolase</keyword>
<evidence type="ECO:0000256" key="4">
    <source>
        <dbReference type="ARBA" id="ARBA00023295"/>
    </source>
</evidence>
<evidence type="ECO:0000256" key="6">
    <source>
        <dbReference type="SAM" id="MobiDB-lite"/>
    </source>
</evidence>
<dbReference type="Pfam" id="PF04616">
    <property type="entry name" value="Glyco_hydro_43"/>
    <property type="match status" value="1"/>
</dbReference>
<dbReference type="HOGENOM" id="CLU_009397_0_0_1"/>
<dbReference type="OrthoDB" id="272289at2759"/>
<comment type="similarity">
    <text evidence="1 5">Belongs to the glycosyl hydrolase 43 family.</text>
</comment>
<dbReference type="VEuPathDB" id="FungiDB:F503_06898"/>
<dbReference type="AlphaFoldDB" id="S3C8F6"/>
<gene>
    <name evidence="7" type="ORF">F503_06898</name>
</gene>
<accession>S3C8F6</accession>
<dbReference type="EMBL" id="KE148147">
    <property type="protein sequence ID" value="EPE09122.1"/>
    <property type="molecule type" value="Genomic_DNA"/>
</dbReference>
<dbReference type="Gene3D" id="2.115.10.20">
    <property type="entry name" value="Glycosyl hydrolase domain, family 43"/>
    <property type="match status" value="1"/>
</dbReference>
<dbReference type="InterPro" id="IPR006710">
    <property type="entry name" value="Glyco_hydro_43"/>
</dbReference>
<keyword evidence="4 5" id="KW-0326">Glycosidase</keyword>